<name>A0A328YE86_9BURK</name>
<keyword evidence="1" id="KW-0812">Transmembrane</keyword>
<accession>A0A328YE86</accession>
<protein>
    <submittedName>
        <fullName evidence="2">Type IV pilus assembly protein PilW</fullName>
    </submittedName>
</protein>
<gene>
    <name evidence="2" type="ORF">AX018_10957</name>
</gene>
<dbReference type="Pfam" id="PF16074">
    <property type="entry name" value="PilW"/>
    <property type="match status" value="1"/>
</dbReference>
<organism evidence="2 3">
    <name type="scientific">Paracidovorax anthurii</name>
    <dbReference type="NCBI Taxonomy" id="78229"/>
    <lineage>
        <taxon>Bacteria</taxon>
        <taxon>Pseudomonadati</taxon>
        <taxon>Pseudomonadota</taxon>
        <taxon>Betaproteobacteria</taxon>
        <taxon>Burkholderiales</taxon>
        <taxon>Comamonadaceae</taxon>
        <taxon>Paracidovorax</taxon>
    </lineage>
</organism>
<comment type="caution">
    <text evidence="2">The sequence shown here is derived from an EMBL/GenBank/DDBJ whole genome shotgun (WGS) entry which is preliminary data.</text>
</comment>
<dbReference type="AlphaFoldDB" id="A0A328YE86"/>
<dbReference type="RefSeq" id="WP_111882712.1">
    <property type="nucleotide sequence ID" value="NZ_CBCSGC010000298.1"/>
</dbReference>
<reference evidence="2 3" key="1">
    <citation type="submission" date="2018-06" db="EMBL/GenBank/DDBJ databases">
        <title>Genomic Encyclopedia of Archaeal and Bacterial Type Strains, Phase II (KMG-II): from individual species to whole genera.</title>
        <authorList>
            <person name="Goeker M."/>
        </authorList>
    </citation>
    <scope>NUCLEOTIDE SEQUENCE [LARGE SCALE GENOMIC DNA]</scope>
    <source>
        <strain evidence="2 3">CFPB 3232</strain>
    </source>
</reference>
<keyword evidence="1" id="KW-1133">Transmembrane helix</keyword>
<evidence type="ECO:0000313" key="3">
    <source>
        <dbReference type="Proteomes" id="UP000248856"/>
    </source>
</evidence>
<sequence length="353" mass="37143">MIFSKPRPHPLGTPSLQRRARLQRGLTLVELLVAMAISTFVVLAAVTALVISRQGFTSVDAESQLRDNARFAVDLLQRLGVQVGFQDVQFAATPVPPNTTGLAADPDPNIFGLNNQSRATGDAWSDGTARSAGSVGYGSDILVLRFQVAAAPWDTASGPKSDKAVIDCSGNTVTTVPTDRYDRMLSILHVGVAVDGEPSLMCSRSDTGSAPFDAQPLIKGVENFQVLYGVDGIGPGNTAAIAAASVDTVPERYLRADQLTVSGNDAATRANWRQVRSIRIGMVLRGPPGSAVDNTTRTLYPLGSATSTASGTIGSAFASTNDPGTSFSTPTDGRLRQTVTFTVHLRNAQVAKQ</sequence>
<proteinExistence type="predicted"/>
<dbReference type="PROSITE" id="PS00409">
    <property type="entry name" value="PROKAR_NTER_METHYL"/>
    <property type="match status" value="1"/>
</dbReference>
<evidence type="ECO:0000313" key="2">
    <source>
        <dbReference type="EMBL" id="RAR71443.1"/>
    </source>
</evidence>
<keyword evidence="3" id="KW-1185">Reference proteome</keyword>
<dbReference type="Pfam" id="PF07963">
    <property type="entry name" value="N_methyl"/>
    <property type="match status" value="1"/>
</dbReference>
<feature type="transmembrane region" description="Helical" evidence="1">
    <location>
        <begin position="28"/>
        <end position="51"/>
    </location>
</feature>
<dbReference type="InterPro" id="IPR032092">
    <property type="entry name" value="PilW"/>
</dbReference>
<evidence type="ECO:0000256" key="1">
    <source>
        <dbReference type="SAM" id="Phobius"/>
    </source>
</evidence>
<dbReference type="NCBIfam" id="TIGR02532">
    <property type="entry name" value="IV_pilin_GFxxxE"/>
    <property type="match status" value="1"/>
</dbReference>
<keyword evidence="1" id="KW-0472">Membrane</keyword>
<dbReference type="GO" id="GO:0043683">
    <property type="term" value="P:type IV pilus assembly"/>
    <property type="evidence" value="ECO:0007669"/>
    <property type="project" value="InterPro"/>
</dbReference>
<dbReference type="Proteomes" id="UP000248856">
    <property type="component" value="Unassembled WGS sequence"/>
</dbReference>
<dbReference type="OrthoDB" id="8780389at2"/>
<dbReference type="InterPro" id="IPR012902">
    <property type="entry name" value="N_methyl_site"/>
</dbReference>
<dbReference type="EMBL" id="QLTA01000095">
    <property type="protein sequence ID" value="RAR71443.1"/>
    <property type="molecule type" value="Genomic_DNA"/>
</dbReference>